<dbReference type="KEGG" id="cmq:B840_01855"/>
<protein>
    <recommendedName>
        <fullName evidence="2">DUF6286 domain-containing protein</fullName>
    </recommendedName>
</protein>
<reference evidence="3 4" key="1">
    <citation type="submission" date="2014-05" db="EMBL/GenBank/DDBJ databases">
        <title>Complete genome sequence of Corynebacterium marinum DSM 44953.</title>
        <authorList>
            <person name="Schaffert L."/>
            <person name="Albersmeier A."/>
            <person name="Kalinowski J."/>
            <person name="Ruckert C."/>
        </authorList>
    </citation>
    <scope>NUCLEOTIDE SEQUENCE [LARGE SCALE GENOMIC DNA]</scope>
    <source>
        <strain evidence="3 4">DSM 44953</strain>
    </source>
</reference>
<dbReference type="EMBL" id="CP007790">
    <property type="protein sequence ID" value="AJK67999.1"/>
    <property type="molecule type" value="Genomic_DNA"/>
</dbReference>
<sequence>MSGDRRAPRANPWARYSAMVTGLVLLAVAAVCARELWLRNSSSIRWESWVDPVMLVVAGATFQPWMLPAGAGAVLLGGFLVWVAFRPRTRTHRELTVSGSSGASVWVRPVDIARLLSAAALRVPGVVDAAGHVTGRGATVSVTAGPAVDDPSPAVDAALTRLLADLGLDLSVRVRLRSHEGVQR</sequence>
<keyword evidence="4" id="KW-1185">Reference proteome</keyword>
<proteinExistence type="predicted"/>
<name>A0A0B6TP21_9CORY</name>
<dbReference type="Proteomes" id="UP000031928">
    <property type="component" value="Chromosome"/>
</dbReference>
<organism evidence="3 4">
    <name type="scientific">Corynebacterium marinum DSM 44953</name>
    <dbReference type="NCBI Taxonomy" id="1224162"/>
    <lineage>
        <taxon>Bacteria</taxon>
        <taxon>Bacillati</taxon>
        <taxon>Actinomycetota</taxon>
        <taxon>Actinomycetes</taxon>
        <taxon>Mycobacteriales</taxon>
        <taxon>Corynebacteriaceae</taxon>
        <taxon>Corynebacterium</taxon>
    </lineage>
</organism>
<dbReference type="Pfam" id="PF19803">
    <property type="entry name" value="DUF6286"/>
    <property type="match status" value="1"/>
</dbReference>
<dbReference type="OrthoDB" id="5197468at2"/>
<evidence type="ECO:0000313" key="4">
    <source>
        <dbReference type="Proteomes" id="UP000031928"/>
    </source>
</evidence>
<dbReference type="AlphaFoldDB" id="A0A0B6TP21"/>
<dbReference type="HOGENOM" id="CLU_096021_1_0_11"/>
<gene>
    <name evidence="3" type="ORF">B840_01855</name>
</gene>
<feature type="transmembrane region" description="Helical" evidence="1">
    <location>
        <begin position="65"/>
        <end position="85"/>
    </location>
</feature>
<evidence type="ECO:0000256" key="1">
    <source>
        <dbReference type="SAM" id="Phobius"/>
    </source>
</evidence>
<dbReference type="InterPro" id="IPR046253">
    <property type="entry name" value="DUF6286"/>
</dbReference>
<dbReference type="RefSeq" id="WP_042620706.1">
    <property type="nucleotide sequence ID" value="NZ_CP007790.1"/>
</dbReference>
<keyword evidence="1" id="KW-0812">Transmembrane</keyword>
<accession>A0A0B6TP21</accession>
<dbReference type="STRING" id="1224162.B840_01855"/>
<evidence type="ECO:0000313" key="3">
    <source>
        <dbReference type="EMBL" id="AJK67999.1"/>
    </source>
</evidence>
<keyword evidence="1" id="KW-0472">Membrane</keyword>
<evidence type="ECO:0000259" key="2">
    <source>
        <dbReference type="Pfam" id="PF19803"/>
    </source>
</evidence>
<feature type="domain" description="DUF6286" evidence="2">
    <location>
        <begin position="75"/>
        <end position="177"/>
    </location>
</feature>
<keyword evidence="1" id="KW-1133">Transmembrane helix</keyword>